<name>A0AAW6CL20_FLAPL</name>
<evidence type="ECO:0000313" key="2">
    <source>
        <dbReference type="Proteomes" id="UP001211173"/>
    </source>
</evidence>
<comment type="caution">
    <text evidence="1">The sequence shown here is derived from an EMBL/GenBank/DDBJ whole genome shotgun (WGS) entry which is preliminary data.</text>
</comment>
<sequence>MKQQATGGATREAVKEYLQQYHMARERRRILERRHDVLARELKAPAPGSAYMTMPASHSAADSEGAVSVVFRLSEVEERIEAQRIAMGRAVTMVMDLIDLLPENSMERTVVELRHIDCKKWERICKEVHMSRSRVNVYYNAALDIILSNARAQKLVQEFEQRQAPEICTEKNRPS</sequence>
<reference evidence="1" key="1">
    <citation type="submission" date="2023-01" db="EMBL/GenBank/DDBJ databases">
        <title>Human gut microbiome strain richness.</title>
        <authorList>
            <person name="Chen-Liaw A."/>
        </authorList>
    </citation>
    <scope>NUCLEOTIDE SEQUENCE</scope>
    <source>
        <strain evidence="1">1001287st1_F4_1001285I_161205</strain>
    </source>
</reference>
<evidence type="ECO:0008006" key="3">
    <source>
        <dbReference type="Google" id="ProtNLM"/>
    </source>
</evidence>
<organism evidence="1 2">
    <name type="scientific">Flavonifractor plautii</name>
    <name type="common">Fusobacterium plautii</name>
    <dbReference type="NCBI Taxonomy" id="292800"/>
    <lineage>
        <taxon>Bacteria</taxon>
        <taxon>Bacillati</taxon>
        <taxon>Bacillota</taxon>
        <taxon>Clostridia</taxon>
        <taxon>Eubacteriales</taxon>
        <taxon>Oscillospiraceae</taxon>
        <taxon>Flavonifractor</taxon>
    </lineage>
</organism>
<dbReference type="InterPro" id="IPR013324">
    <property type="entry name" value="RNA_pol_sigma_r3/r4-like"/>
</dbReference>
<dbReference type="EMBL" id="JAQLWV010000025">
    <property type="protein sequence ID" value="MDB7934479.1"/>
    <property type="molecule type" value="Genomic_DNA"/>
</dbReference>
<protein>
    <recommendedName>
        <fullName evidence="3">DUF1492 domain-containing protein</fullName>
    </recommendedName>
</protein>
<accession>A0AAW6CL20</accession>
<gene>
    <name evidence="1" type="ORF">PNE06_15450</name>
</gene>
<proteinExistence type="predicted"/>
<dbReference type="AlphaFoldDB" id="A0AAW6CL20"/>
<dbReference type="Proteomes" id="UP001211173">
    <property type="component" value="Unassembled WGS sequence"/>
</dbReference>
<dbReference type="RefSeq" id="WP_195384103.1">
    <property type="nucleotide sequence ID" value="NZ_JADMVZ010000013.1"/>
</dbReference>
<evidence type="ECO:0000313" key="1">
    <source>
        <dbReference type="EMBL" id="MDB7934479.1"/>
    </source>
</evidence>
<dbReference type="SUPFAM" id="SSF88659">
    <property type="entry name" value="Sigma3 and sigma4 domains of RNA polymerase sigma factors"/>
    <property type="match status" value="1"/>
</dbReference>